<dbReference type="EC" id="3.1.1.31" evidence="5 7"/>
<dbReference type="GO" id="GO:0006098">
    <property type="term" value="P:pentose-phosphate shunt"/>
    <property type="evidence" value="ECO:0007669"/>
    <property type="project" value="UniProtKB-UniPathway"/>
</dbReference>
<dbReference type="UniPathway" id="UPA00115">
    <property type="reaction ID" value="UER00409"/>
</dbReference>
<dbReference type="NCBIfam" id="TIGR01198">
    <property type="entry name" value="pgl"/>
    <property type="match status" value="1"/>
</dbReference>
<keyword evidence="7 9" id="KW-0378">Hydrolase</keyword>
<evidence type="ECO:0000256" key="6">
    <source>
        <dbReference type="ARBA" id="ARBA00020337"/>
    </source>
</evidence>
<dbReference type="RefSeq" id="WP_041112001.1">
    <property type="nucleotide sequence ID" value="NZ_CP004373.1"/>
</dbReference>
<evidence type="ECO:0000259" key="8">
    <source>
        <dbReference type="Pfam" id="PF01182"/>
    </source>
</evidence>
<evidence type="ECO:0000256" key="5">
    <source>
        <dbReference type="ARBA" id="ARBA00013198"/>
    </source>
</evidence>
<dbReference type="PANTHER" id="PTHR11054:SF0">
    <property type="entry name" value="6-PHOSPHOGLUCONOLACTONASE"/>
    <property type="match status" value="1"/>
</dbReference>
<dbReference type="Gene3D" id="3.40.50.1360">
    <property type="match status" value="1"/>
</dbReference>
<comment type="similarity">
    <text evidence="4 7">Belongs to the glucosamine/galactosamine-6-phosphate isomerase family. 6-phosphogluconolactonase subfamily.</text>
</comment>
<evidence type="ECO:0000313" key="9">
    <source>
        <dbReference type="EMBL" id="AHK71700.1"/>
    </source>
</evidence>
<organism evidence="9 10">
    <name type="scientific">Gluconobacter oxydans DSM 3504</name>
    <dbReference type="NCBI Taxonomy" id="1288313"/>
    <lineage>
        <taxon>Bacteria</taxon>
        <taxon>Pseudomonadati</taxon>
        <taxon>Pseudomonadota</taxon>
        <taxon>Alphaproteobacteria</taxon>
        <taxon>Acetobacterales</taxon>
        <taxon>Acetobacteraceae</taxon>
        <taxon>Gluconobacter</taxon>
    </lineage>
</organism>
<dbReference type="AlphaFoldDB" id="A0A067Z7E8"/>
<dbReference type="KEGG" id="goy:GLS_c18240"/>
<dbReference type="GO" id="GO:0017057">
    <property type="term" value="F:6-phosphogluconolactonase activity"/>
    <property type="evidence" value="ECO:0007669"/>
    <property type="project" value="UniProtKB-UniRule"/>
</dbReference>
<proteinExistence type="inferred from homology"/>
<reference evidence="9 10" key="1">
    <citation type="journal article" date="2015" name="Appl. Microbiol. Biotechnol.">
        <title>The consequence of an additional NADH dehydrogenase paralog on the growth of Gluconobacter oxydans DSM3504.</title>
        <authorList>
            <person name="Kostner D."/>
            <person name="Luchterhand B."/>
            <person name="Junker A."/>
            <person name="Volland S."/>
            <person name="Daniel R."/>
            <person name="Buchs J."/>
            <person name="Liebl W."/>
            <person name="Ehrenreich A."/>
        </authorList>
    </citation>
    <scope>NUCLEOTIDE SEQUENCE [LARGE SCALE GENOMIC DNA]</scope>
    <source>
        <strain evidence="9">DSM 3504</strain>
    </source>
</reference>
<gene>
    <name evidence="7 9" type="primary">pgl</name>
    <name evidence="9" type="ORF">GLS_c18240</name>
</gene>
<evidence type="ECO:0000256" key="3">
    <source>
        <dbReference type="ARBA" id="ARBA00004961"/>
    </source>
</evidence>
<dbReference type="GeneID" id="56906043"/>
<feature type="domain" description="Glucosamine/galactosamine-6-phosphate isomerase" evidence="8">
    <location>
        <begin position="15"/>
        <end position="232"/>
    </location>
</feature>
<dbReference type="InterPro" id="IPR006148">
    <property type="entry name" value="Glc/Gal-6P_isomerase"/>
</dbReference>
<dbReference type="Pfam" id="PF01182">
    <property type="entry name" value="Glucosamine_iso"/>
    <property type="match status" value="1"/>
</dbReference>
<dbReference type="PANTHER" id="PTHR11054">
    <property type="entry name" value="6-PHOSPHOGLUCONOLACTONASE"/>
    <property type="match status" value="1"/>
</dbReference>
<protein>
    <recommendedName>
        <fullName evidence="6 7">6-phosphogluconolactonase</fullName>
        <shortName evidence="7">6PGL</shortName>
        <ecNumber evidence="5 7">3.1.1.31</ecNumber>
    </recommendedName>
</protein>
<dbReference type="HOGENOM" id="CLU_053947_2_0_5"/>
<evidence type="ECO:0000256" key="1">
    <source>
        <dbReference type="ARBA" id="ARBA00000832"/>
    </source>
</evidence>
<comment type="function">
    <text evidence="2 7">Hydrolysis of 6-phosphogluconolactone to 6-phosphogluconate.</text>
</comment>
<evidence type="ECO:0000313" key="10">
    <source>
        <dbReference type="Proteomes" id="UP000031656"/>
    </source>
</evidence>
<dbReference type="InterPro" id="IPR039104">
    <property type="entry name" value="6PGL"/>
</dbReference>
<dbReference type="InterPro" id="IPR037171">
    <property type="entry name" value="NagB/RpiA_transferase-like"/>
</dbReference>
<dbReference type="InterPro" id="IPR005900">
    <property type="entry name" value="6-phosphogluconolactonase_DevB"/>
</dbReference>
<dbReference type="SUPFAM" id="SSF100950">
    <property type="entry name" value="NagB/RpiA/CoA transferase-like"/>
    <property type="match status" value="1"/>
</dbReference>
<dbReference type="Proteomes" id="UP000031656">
    <property type="component" value="Chromosome"/>
</dbReference>
<dbReference type="GO" id="GO:0005975">
    <property type="term" value="P:carbohydrate metabolic process"/>
    <property type="evidence" value="ECO:0007669"/>
    <property type="project" value="UniProtKB-UniRule"/>
</dbReference>
<accession>A0A067Z7E8</accession>
<evidence type="ECO:0000256" key="7">
    <source>
        <dbReference type="RuleBase" id="RU365095"/>
    </source>
</evidence>
<evidence type="ECO:0000256" key="4">
    <source>
        <dbReference type="ARBA" id="ARBA00010662"/>
    </source>
</evidence>
<comment type="catalytic activity">
    <reaction evidence="1 7">
        <text>6-phospho-D-glucono-1,5-lactone + H2O = 6-phospho-D-gluconate + H(+)</text>
        <dbReference type="Rhea" id="RHEA:12556"/>
        <dbReference type="ChEBI" id="CHEBI:15377"/>
        <dbReference type="ChEBI" id="CHEBI:15378"/>
        <dbReference type="ChEBI" id="CHEBI:57955"/>
        <dbReference type="ChEBI" id="CHEBI:58759"/>
        <dbReference type="EC" id="3.1.1.31"/>
    </reaction>
</comment>
<sequence length="246" mass="26196">MTTDIRAATLETLPDSEAVALRMADLLVEGILAKTDGPFRVALSGGSTPKRLFEILATPSRAKLIPWERVEIFYGDERHVPEGHADSNHTVGQSVLLSRVPVPAQNVHAIPTGGTAEEDAKAYEKTLQAAYGATTLDPQRPLFDLVMLGLGTDGHTASLFPGQPVLKERTAWVGTAAPSTAPYERITLTYPAIQSSALVVFLVTGASKVEMLERLVEGDSSIPSARVTSEGRIIILADRAAVGEDA</sequence>
<name>A0A067Z7E8_GLUOY</name>
<evidence type="ECO:0000256" key="2">
    <source>
        <dbReference type="ARBA" id="ARBA00002681"/>
    </source>
</evidence>
<comment type="pathway">
    <text evidence="3 7">Carbohydrate degradation; pentose phosphate pathway; D-ribulose 5-phosphate from D-glucose 6-phosphate (oxidative stage): step 2/3.</text>
</comment>
<dbReference type="CDD" id="cd01400">
    <property type="entry name" value="6PGL"/>
    <property type="match status" value="1"/>
</dbReference>
<dbReference type="EMBL" id="CP004373">
    <property type="protein sequence ID" value="AHK71700.1"/>
    <property type="molecule type" value="Genomic_DNA"/>
</dbReference>